<accession>A0A7S9LV45</accession>
<gene>
    <name evidence="6" type="ORF">I0K15_08350</name>
</gene>
<dbReference type="EMBL" id="CP064942">
    <property type="protein sequence ID" value="QPH55723.1"/>
    <property type="molecule type" value="Genomic_DNA"/>
</dbReference>
<protein>
    <submittedName>
        <fullName evidence="6">MAPEG family protein</fullName>
    </submittedName>
</protein>
<reference evidence="6 7" key="1">
    <citation type="submission" date="2020-11" db="EMBL/GenBank/DDBJ databases">
        <title>Description of Pontivivens ytuae sp. nov. isolated from deep sea sediment of Mariana Trench.</title>
        <authorList>
            <person name="Wang Z."/>
            <person name="Sun Q.-L."/>
            <person name="Xu X.-D."/>
            <person name="Tang Y.-Z."/>
            <person name="Zhang J."/>
        </authorList>
    </citation>
    <scope>NUCLEOTIDE SEQUENCE [LARGE SCALE GENOMIC DNA]</scope>
    <source>
        <strain evidence="6 7">MT2928</strain>
    </source>
</reference>
<evidence type="ECO:0000256" key="5">
    <source>
        <dbReference type="SAM" id="Phobius"/>
    </source>
</evidence>
<sequence length="125" mass="13429">MTFWILAALALYFVQTLLPPLFRYVLRADPQILATLGPRDAPPETSRLGERSERALRNSGEALLIFLPLALLGQAAPEAVTGAQIFVLARLAYVPLYVFGVPVVRSLVWTVGVVGLGLMALAVAG</sequence>
<proteinExistence type="predicted"/>
<keyword evidence="7" id="KW-1185">Reference proteome</keyword>
<dbReference type="PANTHER" id="PTHR35371:SF1">
    <property type="entry name" value="BLR7753 PROTEIN"/>
    <property type="match status" value="1"/>
</dbReference>
<dbReference type="Proteomes" id="UP000594800">
    <property type="component" value="Chromosome"/>
</dbReference>
<dbReference type="Gene3D" id="1.20.120.550">
    <property type="entry name" value="Membrane associated eicosanoid/glutathione metabolism-like domain"/>
    <property type="match status" value="1"/>
</dbReference>
<evidence type="ECO:0000313" key="6">
    <source>
        <dbReference type="EMBL" id="QPH55723.1"/>
    </source>
</evidence>
<evidence type="ECO:0000256" key="3">
    <source>
        <dbReference type="ARBA" id="ARBA00022989"/>
    </source>
</evidence>
<evidence type="ECO:0000256" key="4">
    <source>
        <dbReference type="ARBA" id="ARBA00023136"/>
    </source>
</evidence>
<dbReference type="PANTHER" id="PTHR35371">
    <property type="entry name" value="INNER MEMBRANE PROTEIN"/>
    <property type="match status" value="1"/>
</dbReference>
<dbReference type="AlphaFoldDB" id="A0A7S9LV45"/>
<feature type="transmembrane region" description="Helical" evidence="5">
    <location>
        <begin position="106"/>
        <end position="124"/>
    </location>
</feature>
<dbReference type="Pfam" id="PF01124">
    <property type="entry name" value="MAPEG"/>
    <property type="match status" value="1"/>
</dbReference>
<keyword evidence="2 5" id="KW-0812">Transmembrane</keyword>
<dbReference type="RefSeq" id="WP_196104985.1">
    <property type="nucleotide sequence ID" value="NZ_CP064942.1"/>
</dbReference>
<keyword evidence="3 5" id="KW-1133">Transmembrane helix</keyword>
<evidence type="ECO:0000256" key="1">
    <source>
        <dbReference type="ARBA" id="ARBA00004370"/>
    </source>
</evidence>
<evidence type="ECO:0000313" key="7">
    <source>
        <dbReference type="Proteomes" id="UP000594800"/>
    </source>
</evidence>
<dbReference type="InterPro" id="IPR023352">
    <property type="entry name" value="MAPEG-like_dom_sf"/>
</dbReference>
<evidence type="ECO:0000256" key="2">
    <source>
        <dbReference type="ARBA" id="ARBA00022692"/>
    </source>
</evidence>
<dbReference type="KEGG" id="poz:I0K15_08350"/>
<dbReference type="GO" id="GO:0016020">
    <property type="term" value="C:membrane"/>
    <property type="evidence" value="ECO:0007669"/>
    <property type="project" value="UniProtKB-SubCell"/>
</dbReference>
<keyword evidence="4 5" id="KW-0472">Membrane</keyword>
<dbReference type="SUPFAM" id="SSF161084">
    <property type="entry name" value="MAPEG domain-like"/>
    <property type="match status" value="1"/>
</dbReference>
<comment type="subcellular location">
    <subcellularLocation>
        <location evidence="1">Membrane</location>
    </subcellularLocation>
</comment>
<dbReference type="InterPro" id="IPR001129">
    <property type="entry name" value="Membr-assoc_MAPEG"/>
</dbReference>
<organism evidence="6 7">
    <name type="scientific">Pontivivens ytuae</name>
    <dbReference type="NCBI Taxonomy" id="2789856"/>
    <lineage>
        <taxon>Bacteria</taxon>
        <taxon>Pseudomonadati</taxon>
        <taxon>Pseudomonadota</taxon>
        <taxon>Alphaproteobacteria</taxon>
        <taxon>Rhodobacterales</taxon>
        <taxon>Paracoccaceae</taxon>
        <taxon>Pontivivens</taxon>
    </lineage>
</organism>
<name>A0A7S9LV45_9RHOB</name>